<dbReference type="GO" id="GO:0003747">
    <property type="term" value="F:translation release factor activity"/>
    <property type="evidence" value="ECO:0007669"/>
    <property type="project" value="InterPro"/>
</dbReference>
<evidence type="ECO:0000256" key="1">
    <source>
        <dbReference type="SAM" id="MobiDB-lite"/>
    </source>
</evidence>
<dbReference type="GO" id="GO:0043022">
    <property type="term" value="F:ribosome binding"/>
    <property type="evidence" value="ECO:0007669"/>
    <property type="project" value="TreeGrafter"/>
</dbReference>
<dbReference type="NCBIfam" id="NF006718">
    <property type="entry name" value="PRK09256.1"/>
    <property type="match status" value="1"/>
</dbReference>
<dbReference type="GO" id="GO:0004045">
    <property type="term" value="F:peptidyl-tRNA hydrolase activity"/>
    <property type="evidence" value="ECO:0007669"/>
    <property type="project" value="UniProtKB-EC"/>
</dbReference>
<dbReference type="RefSeq" id="WP_169593055.1">
    <property type="nucleotide sequence ID" value="NZ_JABBGK010000003.1"/>
</dbReference>
<reference evidence="3 4" key="1">
    <citation type="submission" date="2020-04" db="EMBL/GenBank/DDBJ databases">
        <title>Rhizobium sp. S-51 isolated from soil.</title>
        <authorList>
            <person name="Dahal R.H."/>
        </authorList>
    </citation>
    <scope>NUCLEOTIDE SEQUENCE [LARGE SCALE GENOMIC DNA]</scope>
    <source>
        <strain evidence="3 4">S-51</strain>
    </source>
</reference>
<dbReference type="Gene3D" id="3.30.160.20">
    <property type="match status" value="1"/>
</dbReference>
<protein>
    <submittedName>
        <fullName evidence="3">Aminoacyl-tRNA hydrolase</fullName>
        <ecNumber evidence="3">3.1.1.29</ecNumber>
    </submittedName>
</protein>
<dbReference type="Proteomes" id="UP000541470">
    <property type="component" value="Unassembled WGS sequence"/>
</dbReference>
<evidence type="ECO:0000259" key="2">
    <source>
        <dbReference type="Pfam" id="PF00472"/>
    </source>
</evidence>
<gene>
    <name evidence="3" type="primary">arfB</name>
    <name evidence="3" type="ORF">HHL25_15200</name>
</gene>
<name>A0A7Y0FWG6_9HYPH</name>
<dbReference type="AlphaFoldDB" id="A0A7Y0FWG6"/>
<organism evidence="3 4">
    <name type="scientific">Rhizobium terricola</name>
    <dbReference type="NCBI Taxonomy" id="2728849"/>
    <lineage>
        <taxon>Bacteria</taxon>
        <taxon>Pseudomonadati</taxon>
        <taxon>Pseudomonadota</taxon>
        <taxon>Alphaproteobacteria</taxon>
        <taxon>Hyphomicrobiales</taxon>
        <taxon>Rhizobiaceae</taxon>
        <taxon>Rhizobium/Agrobacterium group</taxon>
        <taxon>Rhizobium</taxon>
    </lineage>
</organism>
<dbReference type="EC" id="3.1.1.29" evidence="3"/>
<feature type="region of interest" description="Disordered" evidence="1">
    <location>
        <begin position="100"/>
        <end position="145"/>
    </location>
</feature>
<dbReference type="InterPro" id="IPR000352">
    <property type="entry name" value="Pep_chain_release_fac_I"/>
</dbReference>
<accession>A0A7Y0FWG6</accession>
<dbReference type="GO" id="GO:0072344">
    <property type="term" value="P:rescue of stalled ribosome"/>
    <property type="evidence" value="ECO:0007669"/>
    <property type="project" value="TreeGrafter"/>
</dbReference>
<keyword evidence="3" id="KW-0378">Hydrolase</keyword>
<feature type="domain" description="Prokaryotic-type class I peptide chain release factors" evidence="2">
    <location>
        <begin position="12"/>
        <end position="138"/>
    </location>
</feature>
<dbReference type="EMBL" id="JABBGK010000003">
    <property type="protein sequence ID" value="NML75477.1"/>
    <property type="molecule type" value="Genomic_DNA"/>
</dbReference>
<feature type="compositionally biased region" description="Basic and acidic residues" evidence="1">
    <location>
        <begin position="120"/>
        <end position="145"/>
    </location>
</feature>
<keyword evidence="4" id="KW-1185">Reference proteome</keyword>
<evidence type="ECO:0000313" key="4">
    <source>
        <dbReference type="Proteomes" id="UP000541470"/>
    </source>
</evidence>
<dbReference type="SUPFAM" id="SSF110916">
    <property type="entry name" value="Peptidyl-tRNA hydrolase domain-like"/>
    <property type="match status" value="1"/>
</dbReference>
<dbReference type="PANTHER" id="PTHR47814">
    <property type="entry name" value="PEPTIDYL-TRNA HYDROLASE ARFB"/>
    <property type="match status" value="1"/>
</dbReference>
<proteinExistence type="predicted"/>
<dbReference type="Pfam" id="PF00472">
    <property type="entry name" value="RF-1"/>
    <property type="match status" value="1"/>
</dbReference>
<comment type="caution">
    <text evidence="3">The sequence shown here is derived from an EMBL/GenBank/DDBJ whole genome shotgun (WGS) entry which is preliminary data.</text>
</comment>
<dbReference type="PANTHER" id="PTHR47814:SF1">
    <property type="entry name" value="PEPTIDYL-TRNA HYDROLASE ARFB"/>
    <property type="match status" value="1"/>
</dbReference>
<evidence type="ECO:0000313" key="3">
    <source>
        <dbReference type="EMBL" id="NML75477.1"/>
    </source>
</evidence>
<sequence length="145" mass="16033">MASDPLYINDRITIAGWELTEQFVLAGGPGGQNVNKVATAVQLFFNIAGSPALTDRIRQNALKLAGRRVSKEGILMIESSRFRSQDRNREDARERLKELILAAAAPPPPPRKKTKPTKGSVERRLKEKSGRSEVKKMRGRPGGDQ</sequence>